<feature type="region of interest" description="Disordered" evidence="1">
    <location>
        <begin position="21"/>
        <end position="42"/>
    </location>
</feature>
<dbReference type="Proteomes" id="UP000776983">
    <property type="component" value="Unassembled WGS sequence"/>
</dbReference>
<name>A0ABS8CG62_9BURK</name>
<protein>
    <submittedName>
        <fullName evidence="2">Uncharacterized protein</fullName>
    </submittedName>
</protein>
<gene>
    <name evidence="2" type="ORF">H0484_14890</name>
</gene>
<evidence type="ECO:0000313" key="2">
    <source>
        <dbReference type="EMBL" id="MCB5365022.1"/>
    </source>
</evidence>
<dbReference type="RefSeq" id="WP_226955435.1">
    <property type="nucleotide sequence ID" value="NZ_JACDXW010000017.1"/>
</dbReference>
<keyword evidence="3" id="KW-1185">Reference proteome</keyword>
<comment type="caution">
    <text evidence="2">The sequence shown here is derived from an EMBL/GenBank/DDBJ whole genome shotgun (WGS) entry which is preliminary data.</text>
</comment>
<organism evidence="2 3">
    <name type="scientific">Mesopusillimonas faecipullorum</name>
    <dbReference type="NCBI Taxonomy" id="2755040"/>
    <lineage>
        <taxon>Bacteria</taxon>
        <taxon>Pseudomonadati</taxon>
        <taxon>Pseudomonadota</taxon>
        <taxon>Betaproteobacteria</taxon>
        <taxon>Burkholderiales</taxon>
        <taxon>Alcaligenaceae</taxon>
        <taxon>Mesopusillimonas</taxon>
    </lineage>
</organism>
<evidence type="ECO:0000313" key="3">
    <source>
        <dbReference type="Proteomes" id="UP000776983"/>
    </source>
</evidence>
<sequence>MTRSLLNGQALIEEPRSPLFGRRGASAYGPITDRRDGTGLTRDQVRNDPLVWLQLVAEPASGLTLMLVEFEQSPKFGAKE</sequence>
<reference evidence="2 3" key="1">
    <citation type="submission" date="2020-07" db="EMBL/GenBank/DDBJ databases">
        <title>Pusillimonas sp. nov., isolated from poultry manure in Taiwan.</title>
        <authorList>
            <person name="Lin S.-Y."/>
            <person name="Tang Y.-S."/>
            <person name="Young C.-C."/>
        </authorList>
    </citation>
    <scope>NUCLEOTIDE SEQUENCE [LARGE SCALE GENOMIC DNA]</scope>
    <source>
        <strain evidence="2 3">CC-YST705</strain>
    </source>
</reference>
<evidence type="ECO:0000256" key="1">
    <source>
        <dbReference type="SAM" id="MobiDB-lite"/>
    </source>
</evidence>
<accession>A0ABS8CG62</accession>
<dbReference type="EMBL" id="JACDXW010000017">
    <property type="protein sequence ID" value="MCB5365022.1"/>
    <property type="molecule type" value="Genomic_DNA"/>
</dbReference>
<proteinExistence type="predicted"/>